<dbReference type="PANTHER" id="PTHR43213:SF10">
    <property type="entry name" value="7-METHYL-GTP PYROPHOSPHATASE"/>
    <property type="match status" value="1"/>
</dbReference>
<feature type="site" description="Important for substrate specificity" evidence="5">
    <location>
        <position position="18"/>
    </location>
</feature>
<name>A0ABT0GL95_9GAMM</name>
<organism evidence="6 7">
    <name type="scientific">Pseudomarimonas salicorniae</name>
    <dbReference type="NCBI Taxonomy" id="2933270"/>
    <lineage>
        <taxon>Bacteria</taxon>
        <taxon>Pseudomonadati</taxon>
        <taxon>Pseudomonadota</taxon>
        <taxon>Gammaproteobacteria</taxon>
        <taxon>Lysobacterales</taxon>
        <taxon>Lysobacteraceae</taxon>
        <taxon>Pseudomarimonas</taxon>
    </lineage>
</organism>
<evidence type="ECO:0000256" key="5">
    <source>
        <dbReference type="HAMAP-Rule" id="MF_00528"/>
    </source>
</evidence>
<evidence type="ECO:0000313" key="6">
    <source>
        <dbReference type="EMBL" id="MCK7594822.1"/>
    </source>
</evidence>
<feature type="site" description="Important for substrate specificity" evidence="5">
    <location>
        <position position="76"/>
    </location>
</feature>
<comment type="subcellular location">
    <subcellularLocation>
        <location evidence="1 5">Cytoplasm</location>
    </subcellularLocation>
</comment>
<proteinExistence type="inferred from homology"/>
<evidence type="ECO:0000256" key="2">
    <source>
        <dbReference type="ARBA" id="ARBA00022490"/>
    </source>
</evidence>
<accession>A0ABT0GL95</accession>
<comment type="similarity">
    <text evidence="5">Belongs to the Maf family. YceF subfamily.</text>
</comment>
<dbReference type="PIRSF" id="PIRSF006305">
    <property type="entry name" value="Maf"/>
    <property type="match status" value="1"/>
</dbReference>
<dbReference type="Gene3D" id="3.90.950.10">
    <property type="match status" value="1"/>
</dbReference>
<keyword evidence="2 5" id="KW-0963">Cytoplasm</keyword>
<dbReference type="SUPFAM" id="SSF52972">
    <property type="entry name" value="ITPase-like"/>
    <property type="match status" value="1"/>
</dbReference>
<reference evidence="6" key="1">
    <citation type="submission" date="2022-04" db="EMBL/GenBank/DDBJ databases">
        <title>Lysobacter sp. CAU 1642 isolated from sea sand.</title>
        <authorList>
            <person name="Kim W."/>
        </authorList>
    </citation>
    <scope>NUCLEOTIDE SEQUENCE</scope>
    <source>
        <strain evidence="6">CAU 1642</strain>
    </source>
</reference>
<keyword evidence="3 5" id="KW-0378">Hydrolase</keyword>
<keyword evidence="7" id="KW-1185">Reference proteome</keyword>
<comment type="caution">
    <text evidence="5">Lacks conserved residue(s) required for the propagation of feature annotation.</text>
</comment>
<dbReference type="InterPro" id="IPR029001">
    <property type="entry name" value="ITPase-like_fam"/>
</dbReference>
<dbReference type="HAMAP" id="MF_00528">
    <property type="entry name" value="Maf"/>
    <property type="match status" value="1"/>
</dbReference>
<comment type="cofactor">
    <cofactor evidence="5">
        <name>a divalent metal cation</name>
        <dbReference type="ChEBI" id="CHEBI:60240"/>
    </cofactor>
</comment>
<feature type="active site" description="Proton acceptor" evidence="5">
    <location>
        <position position="75"/>
    </location>
</feature>
<dbReference type="Pfam" id="PF02545">
    <property type="entry name" value="Maf"/>
    <property type="match status" value="1"/>
</dbReference>
<evidence type="ECO:0000256" key="4">
    <source>
        <dbReference type="ARBA" id="ARBA00023080"/>
    </source>
</evidence>
<gene>
    <name evidence="6" type="ORF">M0G41_14205</name>
</gene>
<evidence type="ECO:0000256" key="3">
    <source>
        <dbReference type="ARBA" id="ARBA00022801"/>
    </source>
</evidence>
<sequence>MNEAPQHPPLILASTSSYRRELLQRLRLPFRCERPQVEEAQQANETVESMVARLARAKAAEVASRHPEALVIGSDQAASLGGRALGKPGGRDRAIEQLMQCSGRPVEFHTAVCLLGPGGLEFAAMDTTRVRFRTLEAEAIARYVEAEQPFDCAGSFKCEGLGICLFEGLDSEDPTALVGLPLIALCKLLRRAGVELP</sequence>
<dbReference type="PANTHER" id="PTHR43213">
    <property type="entry name" value="BIFUNCTIONAL DTTP/UTP PYROPHOSPHATASE/METHYLTRANSFERASE PROTEIN-RELATED"/>
    <property type="match status" value="1"/>
</dbReference>
<dbReference type="EMBL" id="JALNMH010000012">
    <property type="protein sequence ID" value="MCK7594822.1"/>
    <property type="molecule type" value="Genomic_DNA"/>
</dbReference>
<dbReference type="NCBIfam" id="TIGR00172">
    <property type="entry name" value="maf"/>
    <property type="match status" value="1"/>
</dbReference>
<dbReference type="EC" id="3.6.1.-" evidence="5"/>
<dbReference type="CDD" id="cd00555">
    <property type="entry name" value="Maf"/>
    <property type="match status" value="1"/>
</dbReference>
<keyword evidence="4 5" id="KW-0546">Nucleotide metabolism</keyword>
<feature type="site" description="Important for substrate specificity" evidence="5">
    <location>
        <position position="159"/>
    </location>
</feature>
<dbReference type="InterPro" id="IPR003697">
    <property type="entry name" value="Maf-like"/>
</dbReference>
<comment type="caution">
    <text evidence="6">The sequence shown here is derived from an EMBL/GenBank/DDBJ whole genome shotgun (WGS) entry which is preliminary data.</text>
</comment>
<evidence type="ECO:0000256" key="1">
    <source>
        <dbReference type="ARBA" id="ARBA00004496"/>
    </source>
</evidence>
<protein>
    <recommendedName>
        <fullName evidence="5">7-methyl-GTP pyrophosphatase</fullName>
        <shortName evidence="5">m(7)GTP pyrophosphatase</shortName>
        <ecNumber evidence="5">3.6.1.-</ecNumber>
    </recommendedName>
</protein>
<comment type="function">
    <text evidence="5">Nucleoside triphosphate pyrophosphatase that hydrolyzes 7-methyl-GTP (m(7)GTP). May have a dual role in cell division arrest and in preventing the incorporation of modified nucleotides into cellular nucleic acids.</text>
</comment>
<dbReference type="RefSeq" id="WP_248210474.1">
    <property type="nucleotide sequence ID" value="NZ_JALNMH010000012.1"/>
</dbReference>
<comment type="catalytic activity">
    <reaction evidence="5">
        <text>N(7)-methyl-GTP + H2O = N(7)-methyl-GMP + diphosphate + H(+)</text>
        <dbReference type="Rhea" id="RHEA:58744"/>
        <dbReference type="ChEBI" id="CHEBI:15377"/>
        <dbReference type="ChEBI" id="CHEBI:15378"/>
        <dbReference type="ChEBI" id="CHEBI:33019"/>
        <dbReference type="ChEBI" id="CHEBI:58285"/>
        <dbReference type="ChEBI" id="CHEBI:87133"/>
    </reaction>
</comment>
<dbReference type="Proteomes" id="UP001431449">
    <property type="component" value="Unassembled WGS sequence"/>
</dbReference>
<evidence type="ECO:0000313" key="7">
    <source>
        <dbReference type="Proteomes" id="UP001431449"/>
    </source>
</evidence>